<proteinExistence type="predicted"/>
<reference evidence="1" key="1">
    <citation type="submission" date="2019-11" db="EMBL/GenBank/DDBJ databases">
        <title>Genomic insights into an expanded diversity of filamentous marine cyanobacteria reveals the extraordinary biosynthetic potential of Moorea and Okeania.</title>
        <authorList>
            <person name="Ferreira Leao T."/>
            <person name="Wang M."/>
            <person name="Moss N."/>
            <person name="Da Silva R."/>
            <person name="Sanders J."/>
            <person name="Nurk S."/>
            <person name="Gurevich A."/>
            <person name="Humphrey G."/>
            <person name="Reher R."/>
            <person name="Zhu Q."/>
            <person name="Belda-Ferre P."/>
            <person name="Glukhov E."/>
            <person name="Rex R."/>
            <person name="Dorrestein P.C."/>
            <person name="Knight R."/>
            <person name="Pevzner P."/>
            <person name="Gerwick W.H."/>
            <person name="Gerwick L."/>
        </authorList>
    </citation>
    <scope>NUCLEOTIDE SEQUENCE</scope>
    <source>
        <strain evidence="1">SIO1C4</strain>
    </source>
</reference>
<sequence>MSIWQMLEDEDHRTLQAIFEDPARSDIPWSKVKDLLESLGGLVKVHKDDTCVALGGEIAIFSRPRSRKRVRHHNLVNLRLLLRRSNCKDVD</sequence>
<dbReference type="AlphaFoldDB" id="A0A6B3NDL6"/>
<keyword evidence="1" id="KW-0413">Isomerase</keyword>
<accession>A0A6B3NDL6</accession>
<dbReference type="EMBL" id="JAAHFQ010000289">
    <property type="protein sequence ID" value="NER28985.1"/>
    <property type="molecule type" value="Genomic_DNA"/>
</dbReference>
<dbReference type="GO" id="GO:0016853">
    <property type="term" value="F:isomerase activity"/>
    <property type="evidence" value="ECO:0007669"/>
    <property type="project" value="UniProtKB-KW"/>
</dbReference>
<gene>
    <name evidence="1" type="ORF">F6J89_15435</name>
</gene>
<name>A0A6B3NDL6_9CYAN</name>
<evidence type="ECO:0000313" key="1">
    <source>
        <dbReference type="EMBL" id="NER28985.1"/>
    </source>
</evidence>
<comment type="caution">
    <text evidence="1">The sequence shown here is derived from an EMBL/GenBank/DDBJ whole genome shotgun (WGS) entry which is preliminary data.</text>
</comment>
<protein>
    <submittedName>
        <fullName evidence="1">Hexulose-6-phosphate isomerase</fullName>
    </submittedName>
</protein>
<organism evidence="1">
    <name type="scientific">Symploca sp. SIO1C4</name>
    <dbReference type="NCBI Taxonomy" id="2607765"/>
    <lineage>
        <taxon>Bacteria</taxon>
        <taxon>Bacillati</taxon>
        <taxon>Cyanobacteriota</taxon>
        <taxon>Cyanophyceae</taxon>
        <taxon>Coleofasciculales</taxon>
        <taxon>Coleofasciculaceae</taxon>
        <taxon>Symploca</taxon>
    </lineage>
</organism>